<comment type="caution">
    <text evidence="2">The sequence shown here is derived from an EMBL/GenBank/DDBJ whole genome shotgun (WGS) entry which is preliminary data.</text>
</comment>
<sequence>MKLAGLILGCLLALFLFGAPAYALESNSPEISVSSPAQGYKSYFEYVNFTFKAIDASEILWCKLWLNSSVAKINQNINNNTDNYFRDINITNGTYTWKVECMDTFTNRRNSSSPRTLIVEEDVTKPVLGSFNETSDNSSGLSTFSFVPYDLHSGLRECRINVGGGEYTSKSTSVQNNSKLSFQFYLANGDWLWNASCTDRNNYTGWSGMLSHESEAEPTQINVTAISPENNSKLLINDITFKYYVSSTSPIVGCSLFTNDTFENQSTSVDANANNSFDVVLKRGNWTWYVRCVNSNGYSARSKGVMNLTVEFIPLTTHLSVSLKSPAHMSELITSNVTFVYDLSYAGELDACTLLINGVSREKSTIFFTNQSNRFSDVMVSSGLLSWTVKCTNEKGATYSPFARSLTIFAPDFTSDIEQPASISGDIPAINESDWEFDEFLLSDEYPSISWTLGLAILILISSYITYVILNDEESRKYRKVFFRMIGKSLKKETHTKMKNYVKTAIKQGHDTYYITEHLKSYGWKENHIKELLEDIEHEEKKLSRKTDKK</sequence>
<accession>A0A832UZN6</accession>
<keyword evidence="1" id="KW-0812">Transmembrane</keyword>
<organism evidence="2 3">
    <name type="scientific">Candidatus Undinarchaeum marinum</name>
    <dbReference type="NCBI Taxonomy" id="2756141"/>
    <lineage>
        <taxon>Archaea</taxon>
        <taxon>Candidatus Undinarchaeota</taxon>
        <taxon>Candidatus Undinarchaeia</taxon>
        <taxon>Candidatus Undinarchaeales</taxon>
        <taxon>Candidatus Undinarchaeaceae</taxon>
        <taxon>Candidatus Undinarchaeum</taxon>
    </lineage>
</organism>
<reference evidence="2 3" key="1">
    <citation type="journal article" name="Nat. Commun.">
        <title>Undinarchaeota illuminate DPANN phylogeny and the impact of gene transfer on archaeal evolution.</title>
        <authorList>
            <person name="Dombrowski N."/>
            <person name="Williams T.A."/>
            <person name="Sun J."/>
            <person name="Woodcroft B.J."/>
            <person name="Lee J.H."/>
            <person name="Minh B.Q."/>
            <person name="Rinke C."/>
            <person name="Spang A."/>
        </authorList>
    </citation>
    <scope>NUCLEOTIDE SEQUENCE [LARGE SCALE GENOMIC DNA]</scope>
    <source>
        <strain evidence="2">MAG_bin17</strain>
    </source>
</reference>
<gene>
    <name evidence="2" type="ORF">H1011_02330</name>
</gene>
<keyword evidence="3" id="KW-1185">Reference proteome</keyword>
<evidence type="ECO:0000256" key="1">
    <source>
        <dbReference type="SAM" id="Phobius"/>
    </source>
</evidence>
<keyword evidence="1" id="KW-1133">Transmembrane helix</keyword>
<evidence type="ECO:0000313" key="3">
    <source>
        <dbReference type="Proteomes" id="UP000604391"/>
    </source>
</evidence>
<feature type="transmembrane region" description="Helical" evidence="1">
    <location>
        <begin position="449"/>
        <end position="470"/>
    </location>
</feature>
<dbReference type="Proteomes" id="UP000604391">
    <property type="component" value="Unassembled WGS sequence"/>
</dbReference>
<evidence type="ECO:0000313" key="2">
    <source>
        <dbReference type="EMBL" id="HIJ99637.1"/>
    </source>
</evidence>
<proteinExistence type="predicted"/>
<name>A0A832UZN6_9ARCH</name>
<dbReference type="AlphaFoldDB" id="A0A832UZN6"/>
<keyword evidence="1" id="KW-0472">Membrane</keyword>
<dbReference type="EMBL" id="DVAD01000014">
    <property type="protein sequence ID" value="HIJ99637.1"/>
    <property type="molecule type" value="Genomic_DNA"/>
</dbReference>
<protein>
    <submittedName>
        <fullName evidence="2">Uncharacterized protein</fullName>
    </submittedName>
</protein>